<organism evidence="7 8">
    <name type="scientific">Candolleomyces aberdarensis</name>
    <dbReference type="NCBI Taxonomy" id="2316362"/>
    <lineage>
        <taxon>Eukaryota</taxon>
        <taxon>Fungi</taxon>
        <taxon>Dikarya</taxon>
        <taxon>Basidiomycota</taxon>
        <taxon>Agaricomycotina</taxon>
        <taxon>Agaricomycetes</taxon>
        <taxon>Agaricomycetidae</taxon>
        <taxon>Agaricales</taxon>
        <taxon>Agaricineae</taxon>
        <taxon>Psathyrellaceae</taxon>
        <taxon>Candolleomyces</taxon>
    </lineage>
</organism>
<dbReference type="Gene3D" id="3.30.40.10">
    <property type="entry name" value="Zinc/RING finger domain, C3HC4 (zinc finger)"/>
    <property type="match status" value="1"/>
</dbReference>
<dbReference type="Pfam" id="PF00097">
    <property type="entry name" value="zf-C3HC4"/>
    <property type="match status" value="1"/>
</dbReference>
<name>A0A4Q2D393_9AGAR</name>
<evidence type="ECO:0000256" key="2">
    <source>
        <dbReference type="ARBA" id="ARBA00022771"/>
    </source>
</evidence>
<keyword evidence="3" id="KW-0862">Zinc</keyword>
<dbReference type="AlphaFoldDB" id="A0A4Q2D393"/>
<accession>A0A4Q2D393</accession>
<dbReference type="InterPro" id="IPR018957">
    <property type="entry name" value="Znf_C3HC4_RING-type"/>
</dbReference>
<dbReference type="InterPro" id="IPR017907">
    <property type="entry name" value="Znf_RING_CS"/>
</dbReference>
<dbReference type="InterPro" id="IPR001841">
    <property type="entry name" value="Znf_RING"/>
</dbReference>
<dbReference type="GO" id="GO:0008270">
    <property type="term" value="F:zinc ion binding"/>
    <property type="evidence" value="ECO:0007669"/>
    <property type="project" value="UniProtKB-KW"/>
</dbReference>
<evidence type="ECO:0000256" key="5">
    <source>
        <dbReference type="SAM" id="MobiDB-lite"/>
    </source>
</evidence>
<dbReference type="PROSITE" id="PS50089">
    <property type="entry name" value="ZF_RING_2"/>
    <property type="match status" value="1"/>
</dbReference>
<evidence type="ECO:0000256" key="3">
    <source>
        <dbReference type="ARBA" id="ARBA00022833"/>
    </source>
</evidence>
<feature type="compositionally biased region" description="Basic and acidic residues" evidence="5">
    <location>
        <begin position="20"/>
        <end position="32"/>
    </location>
</feature>
<evidence type="ECO:0000256" key="1">
    <source>
        <dbReference type="ARBA" id="ARBA00022723"/>
    </source>
</evidence>
<dbReference type="SUPFAM" id="SSF57850">
    <property type="entry name" value="RING/U-box"/>
    <property type="match status" value="1"/>
</dbReference>
<dbReference type="STRING" id="2316362.A0A4Q2D393"/>
<keyword evidence="1" id="KW-0479">Metal-binding</keyword>
<evidence type="ECO:0000259" key="6">
    <source>
        <dbReference type="PROSITE" id="PS50089"/>
    </source>
</evidence>
<evidence type="ECO:0000313" key="7">
    <source>
        <dbReference type="EMBL" id="RXW12824.1"/>
    </source>
</evidence>
<feature type="domain" description="RING-type" evidence="6">
    <location>
        <begin position="170"/>
        <end position="195"/>
    </location>
</feature>
<sequence>MPKDNRRVLPPTPSSPYSEAHLRRSERLRRTADTSNPPDPTSAFPFPAAGPSTYPVTPSTPHRLQHAREPFTPSSAGPSTSSRVSAVWEPLTPATPPISRTYSRASRNGHRDQVRQPSVESVSSTASTESDYLPTPLEVLQQLPSAPQNLAPDATVIREVCETVELCGTCKICFQPMARPYITPCGHGFCGVCLRDTFRAHLQRKLATLLTKDHDLRFAHETRECQLIPTSDFDQPILVRALKDHGCDPSKVFTYDCPECRVSITTEPVVNYPLLHMLESQRRVLKGRVNMDGLSGGKDPIYLFQGLFWN</sequence>
<dbReference type="InterPro" id="IPR013083">
    <property type="entry name" value="Znf_RING/FYVE/PHD"/>
</dbReference>
<feature type="region of interest" description="Disordered" evidence="5">
    <location>
        <begin position="1"/>
        <end position="130"/>
    </location>
</feature>
<feature type="compositionally biased region" description="Polar residues" evidence="5">
    <location>
        <begin position="72"/>
        <end position="84"/>
    </location>
</feature>
<evidence type="ECO:0000256" key="4">
    <source>
        <dbReference type="PROSITE-ProRule" id="PRU00175"/>
    </source>
</evidence>
<dbReference type="PROSITE" id="PS00518">
    <property type="entry name" value="ZF_RING_1"/>
    <property type="match status" value="1"/>
</dbReference>
<comment type="caution">
    <text evidence="7">The sequence shown here is derived from an EMBL/GenBank/DDBJ whole genome shotgun (WGS) entry which is preliminary data.</text>
</comment>
<dbReference type="OrthoDB" id="3219336at2759"/>
<dbReference type="Proteomes" id="UP000290288">
    <property type="component" value="Unassembled WGS sequence"/>
</dbReference>
<keyword evidence="8" id="KW-1185">Reference proteome</keyword>
<dbReference type="EMBL" id="SDEE01001108">
    <property type="protein sequence ID" value="RXW12824.1"/>
    <property type="molecule type" value="Genomic_DNA"/>
</dbReference>
<dbReference type="SMART" id="SM00184">
    <property type="entry name" value="RING"/>
    <property type="match status" value="1"/>
</dbReference>
<proteinExistence type="predicted"/>
<reference evidence="7 8" key="1">
    <citation type="submission" date="2019-01" db="EMBL/GenBank/DDBJ databases">
        <title>Draft genome sequence of Psathyrella aberdarensis IHI B618.</title>
        <authorList>
            <person name="Buettner E."/>
            <person name="Kellner H."/>
        </authorList>
    </citation>
    <scope>NUCLEOTIDE SEQUENCE [LARGE SCALE GENOMIC DNA]</scope>
    <source>
        <strain evidence="7 8">IHI B618</strain>
    </source>
</reference>
<keyword evidence="2 4" id="KW-0863">Zinc-finger</keyword>
<evidence type="ECO:0000313" key="8">
    <source>
        <dbReference type="Proteomes" id="UP000290288"/>
    </source>
</evidence>
<gene>
    <name evidence="7" type="ORF">EST38_g13032</name>
</gene>
<protein>
    <recommendedName>
        <fullName evidence="6">RING-type domain-containing protein</fullName>
    </recommendedName>
</protein>
<feature type="compositionally biased region" description="Low complexity" evidence="5">
    <location>
        <begin position="118"/>
        <end position="130"/>
    </location>
</feature>